<proteinExistence type="predicted"/>
<dbReference type="EMBL" id="JANBTX010000239">
    <property type="protein sequence ID" value="KAJ2684049.1"/>
    <property type="molecule type" value="Genomic_DNA"/>
</dbReference>
<name>A0A9W8L105_9FUNG</name>
<dbReference type="Proteomes" id="UP001151516">
    <property type="component" value="Unassembled WGS sequence"/>
</dbReference>
<accession>A0A9W8L105</accession>
<feature type="compositionally biased region" description="Basic and acidic residues" evidence="1">
    <location>
        <begin position="232"/>
        <end position="246"/>
    </location>
</feature>
<feature type="region of interest" description="Disordered" evidence="1">
    <location>
        <begin position="193"/>
        <end position="246"/>
    </location>
</feature>
<protein>
    <submittedName>
        <fullName evidence="2">Uncharacterized protein</fullName>
    </submittedName>
</protein>
<gene>
    <name evidence="2" type="ORF">IWW39_005148</name>
</gene>
<evidence type="ECO:0000256" key="1">
    <source>
        <dbReference type="SAM" id="MobiDB-lite"/>
    </source>
</evidence>
<dbReference type="OrthoDB" id="21418at2759"/>
<organism evidence="2 3">
    <name type="scientific">Coemansia spiralis</name>
    <dbReference type="NCBI Taxonomy" id="417178"/>
    <lineage>
        <taxon>Eukaryota</taxon>
        <taxon>Fungi</taxon>
        <taxon>Fungi incertae sedis</taxon>
        <taxon>Zoopagomycota</taxon>
        <taxon>Kickxellomycotina</taxon>
        <taxon>Kickxellomycetes</taxon>
        <taxon>Kickxellales</taxon>
        <taxon>Kickxellaceae</taxon>
        <taxon>Coemansia</taxon>
    </lineage>
</organism>
<feature type="region of interest" description="Disordered" evidence="1">
    <location>
        <begin position="133"/>
        <end position="166"/>
    </location>
</feature>
<dbReference type="AlphaFoldDB" id="A0A9W8L105"/>
<feature type="compositionally biased region" description="Polar residues" evidence="1">
    <location>
        <begin position="1"/>
        <end position="27"/>
    </location>
</feature>
<sequence>MYDSGLQGNQSHSTPASPSSYTNNTQPADGRAAYDKDLASLFRATAANVTQLYKEASDIGHNAYKAGYEQCYSDIWEFLATTHQPELHLAAGEGHQMAMQRLVEFARLKRLAPPRTAHFGSVGSSGGRLLSGQVHGQHGQLGAGTQDPMTNAPAVASTPPKQPEQHQFEHCQKPGVALPALRRAASAAGDGASVLSISSPSVPISQNGDSPSSQRLLRGKRSLDPFDIMDIEPPRRRQRKDDIEMT</sequence>
<evidence type="ECO:0000313" key="3">
    <source>
        <dbReference type="Proteomes" id="UP001151516"/>
    </source>
</evidence>
<keyword evidence="3" id="KW-1185">Reference proteome</keyword>
<feature type="compositionally biased region" description="Low complexity" evidence="1">
    <location>
        <begin position="193"/>
        <end position="205"/>
    </location>
</feature>
<feature type="compositionally biased region" description="Polar residues" evidence="1">
    <location>
        <begin position="206"/>
        <end position="215"/>
    </location>
</feature>
<feature type="region of interest" description="Disordered" evidence="1">
    <location>
        <begin position="1"/>
        <end position="30"/>
    </location>
</feature>
<comment type="caution">
    <text evidence="2">The sequence shown here is derived from an EMBL/GenBank/DDBJ whole genome shotgun (WGS) entry which is preliminary data.</text>
</comment>
<evidence type="ECO:0000313" key="2">
    <source>
        <dbReference type="EMBL" id="KAJ2684049.1"/>
    </source>
</evidence>
<reference evidence="2" key="1">
    <citation type="submission" date="2022-07" db="EMBL/GenBank/DDBJ databases">
        <title>Phylogenomic reconstructions and comparative analyses of Kickxellomycotina fungi.</title>
        <authorList>
            <person name="Reynolds N.K."/>
            <person name="Stajich J.E."/>
            <person name="Barry K."/>
            <person name="Grigoriev I.V."/>
            <person name="Crous P."/>
            <person name="Smith M.E."/>
        </authorList>
    </citation>
    <scope>NUCLEOTIDE SEQUENCE</scope>
    <source>
        <strain evidence="2">CBS 109367</strain>
    </source>
</reference>